<dbReference type="Proteomes" id="UP000835052">
    <property type="component" value="Unassembled WGS sequence"/>
</dbReference>
<dbReference type="PANTHER" id="PTHR47399:SF1">
    <property type="entry name" value="TRANSMEMBRANE PROTEIN 121B"/>
    <property type="match status" value="1"/>
</dbReference>
<dbReference type="AlphaFoldDB" id="A0A8S1HE53"/>
<gene>
    <name evidence="3" type="ORF">CAUJ_LOCUS9434</name>
</gene>
<evidence type="ECO:0000256" key="1">
    <source>
        <dbReference type="ARBA" id="ARBA00007711"/>
    </source>
</evidence>
<feature type="transmembrane region" description="Helical" evidence="2">
    <location>
        <begin position="268"/>
        <end position="288"/>
    </location>
</feature>
<evidence type="ECO:0000313" key="4">
    <source>
        <dbReference type="Proteomes" id="UP000835052"/>
    </source>
</evidence>
<dbReference type="InterPro" id="IPR026624">
    <property type="entry name" value="CECR6"/>
</dbReference>
<dbReference type="EMBL" id="CAJGYM010000036">
    <property type="protein sequence ID" value="CAD6193515.1"/>
    <property type="molecule type" value="Genomic_DNA"/>
</dbReference>
<name>A0A8S1HE53_9PELO</name>
<feature type="transmembrane region" description="Helical" evidence="2">
    <location>
        <begin position="303"/>
        <end position="325"/>
    </location>
</feature>
<organism evidence="3 4">
    <name type="scientific">Caenorhabditis auriculariae</name>
    <dbReference type="NCBI Taxonomy" id="2777116"/>
    <lineage>
        <taxon>Eukaryota</taxon>
        <taxon>Metazoa</taxon>
        <taxon>Ecdysozoa</taxon>
        <taxon>Nematoda</taxon>
        <taxon>Chromadorea</taxon>
        <taxon>Rhabditida</taxon>
        <taxon>Rhabditina</taxon>
        <taxon>Rhabditomorpha</taxon>
        <taxon>Rhabditoidea</taxon>
        <taxon>Rhabditidae</taxon>
        <taxon>Peloderinae</taxon>
        <taxon>Caenorhabditis</taxon>
    </lineage>
</organism>
<proteinExistence type="inferred from homology"/>
<feature type="transmembrane region" description="Helical" evidence="2">
    <location>
        <begin position="152"/>
        <end position="176"/>
    </location>
</feature>
<accession>A0A8S1HE53</accession>
<evidence type="ECO:0000256" key="2">
    <source>
        <dbReference type="SAM" id="Phobius"/>
    </source>
</evidence>
<dbReference type="PANTHER" id="PTHR47399">
    <property type="entry name" value="TRANSMEMBRANE PROTEIN 121B"/>
    <property type="match status" value="1"/>
</dbReference>
<dbReference type="OrthoDB" id="5964337at2759"/>
<feature type="transmembrane region" description="Helical" evidence="2">
    <location>
        <begin position="239"/>
        <end position="256"/>
    </location>
</feature>
<feature type="transmembrane region" description="Helical" evidence="2">
    <location>
        <begin position="124"/>
        <end position="146"/>
    </location>
</feature>
<dbReference type="Pfam" id="PF14997">
    <property type="entry name" value="CECR6_TMEM121"/>
    <property type="match status" value="1"/>
</dbReference>
<evidence type="ECO:0000313" key="3">
    <source>
        <dbReference type="EMBL" id="CAD6193515.1"/>
    </source>
</evidence>
<keyword evidence="2" id="KW-0812">Transmembrane</keyword>
<dbReference type="InterPro" id="IPR032776">
    <property type="entry name" value="CECR6/TMEM121"/>
</dbReference>
<keyword evidence="2" id="KW-0472">Membrane</keyword>
<sequence>MSDVEPSALSSVRPDCQPPSVPYNLTTVVEDEESEHVQVVHTLEITHAAAYTDASGRDPKHIIEDAIEENGDEFVPHYEYYEGADEFPVKQPQEQTVALIVAQPAKLHTMAVIPGICVRSFIDVVACTFSVLLIIFQDVVLDLYFYKMAEEYVWALFIAADSLVVCGLIISAVAAIKYNQKQMEEVCSVDGRIKYAFIAWLAYALLLSAKLIACFFIFYKELPPVPTDNNDKLFDDQTFKLALSLSVLIFVFIFETHHYTPLMSNRQVFISYFLVSICLDLVDNIYFLDLLWQAVKESWTLNYWIEVAILAVGCVNFVMPAFSLLKLRFARFPRYFLVSDKVWALIYVLIVNGPMLGLRIYLYYHLEVEQHGHRYDPSLFAVKNIAVIYLAIRELWTRLQYWRLKRRAVGSRGELTALPQIDEDN</sequence>
<reference evidence="3" key="1">
    <citation type="submission" date="2020-10" db="EMBL/GenBank/DDBJ databases">
        <authorList>
            <person name="Kikuchi T."/>
        </authorList>
    </citation>
    <scope>NUCLEOTIDE SEQUENCE</scope>
    <source>
        <strain evidence="3">NKZ352</strain>
    </source>
</reference>
<comment type="similarity">
    <text evidence="1">Belongs to the TMEM121 family.</text>
</comment>
<protein>
    <submittedName>
        <fullName evidence="3">Uncharacterized protein</fullName>
    </submittedName>
</protein>
<feature type="transmembrane region" description="Helical" evidence="2">
    <location>
        <begin position="197"/>
        <end position="219"/>
    </location>
</feature>
<comment type="caution">
    <text evidence="3">The sequence shown here is derived from an EMBL/GenBank/DDBJ whole genome shotgun (WGS) entry which is preliminary data.</text>
</comment>
<keyword evidence="2" id="KW-1133">Transmembrane helix</keyword>
<keyword evidence="4" id="KW-1185">Reference proteome</keyword>
<feature type="transmembrane region" description="Helical" evidence="2">
    <location>
        <begin position="345"/>
        <end position="366"/>
    </location>
</feature>
<feature type="transmembrane region" description="Helical" evidence="2">
    <location>
        <begin position="378"/>
        <end position="396"/>
    </location>
</feature>